<evidence type="ECO:0000256" key="1">
    <source>
        <dbReference type="SAM" id="MobiDB-lite"/>
    </source>
</evidence>
<accession>A0A6J8DK07</accession>
<evidence type="ECO:0000313" key="3">
    <source>
        <dbReference type="EMBL" id="CAC5408449.1"/>
    </source>
</evidence>
<dbReference type="EMBL" id="CACVKT020007538">
    <property type="protein sequence ID" value="CAC5408449.1"/>
    <property type="molecule type" value="Genomic_DNA"/>
</dbReference>
<keyword evidence="2" id="KW-0472">Membrane</keyword>
<evidence type="ECO:0000313" key="4">
    <source>
        <dbReference type="Proteomes" id="UP000507470"/>
    </source>
</evidence>
<dbReference type="OrthoDB" id="10427510at2759"/>
<protein>
    <submittedName>
        <fullName evidence="3">Uncharacterized protein</fullName>
    </submittedName>
</protein>
<feature type="compositionally biased region" description="Polar residues" evidence="1">
    <location>
        <begin position="60"/>
        <end position="103"/>
    </location>
</feature>
<proteinExistence type="predicted"/>
<reference evidence="3 4" key="1">
    <citation type="submission" date="2020-06" db="EMBL/GenBank/DDBJ databases">
        <authorList>
            <person name="Li R."/>
            <person name="Bekaert M."/>
        </authorList>
    </citation>
    <scope>NUCLEOTIDE SEQUENCE [LARGE SCALE GENOMIC DNA]</scope>
    <source>
        <strain evidence="4">wild</strain>
    </source>
</reference>
<organism evidence="3 4">
    <name type="scientific">Mytilus coruscus</name>
    <name type="common">Sea mussel</name>
    <dbReference type="NCBI Taxonomy" id="42192"/>
    <lineage>
        <taxon>Eukaryota</taxon>
        <taxon>Metazoa</taxon>
        <taxon>Spiralia</taxon>
        <taxon>Lophotrochozoa</taxon>
        <taxon>Mollusca</taxon>
        <taxon>Bivalvia</taxon>
        <taxon>Autobranchia</taxon>
        <taxon>Pteriomorphia</taxon>
        <taxon>Mytilida</taxon>
        <taxon>Mytiloidea</taxon>
        <taxon>Mytilidae</taxon>
        <taxon>Mytilinae</taxon>
        <taxon>Mytilus</taxon>
    </lineage>
</organism>
<feature type="region of interest" description="Disordered" evidence="1">
    <location>
        <begin position="55"/>
        <end position="111"/>
    </location>
</feature>
<dbReference type="Proteomes" id="UP000507470">
    <property type="component" value="Unassembled WGS sequence"/>
</dbReference>
<keyword evidence="2" id="KW-1133">Transmembrane helix</keyword>
<name>A0A6J8DK07_MYTCO</name>
<dbReference type="AlphaFoldDB" id="A0A6J8DK07"/>
<feature type="transmembrane region" description="Helical" evidence="2">
    <location>
        <begin position="15"/>
        <end position="37"/>
    </location>
</feature>
<keyword evidence="2" id="KW-0812">Transmembrane</keyword>
<gene>
    <name evidence="3" type="ORF">MCOR_41839</name>
</gene>
<keyword evidence="4" id="KW-1185">Reference proteome</keyword>
<evidence type="ECO:0000256" key="2">
    <source>
        <dbReference type="SAM" id="Phobius"/>
    </source>
</evidence>
<sequence length="191" mass="21171">MISDETSTGFASLQIYIIAAISSGTIIFVGIVAFVIFQSQNRYVDAFKIKHSNSRIDADSGSTNGTHLNENTVISPRPQSNPTTVERLSNNEHSGNVTQSSVESPEIMEDTSDNAHSLISIDTSSPYQPLSGDWQISSHNYDECIPKTYDQISGEENLDDRTHVYDECGSVNVYETLMKEQTDIVNDHIYL</sequence>